<sequence>MVFQFRKRGSLEERVRQLAMSSYVPVLTLEGLAPGVDNVRHDVYLSSKFCDQARVHISRLITKYGNVEDLAVETTNSLVPAFPPPSLAPVSKSPNVRAQEAGEFRRLLTEIQTAGLQRAKSLGNISVDMVARLALIKYLRTELIGQFDHVLERCRARLKQYENPRHVNSGLGIALRDRFLNLQYRKKLILRQAGQDVFMTMLSVEKETLSRMRRSFFGVETASYELFTNRLLFTDDGRDDFLNAEHYVMLGNFDRDPDRFPAMLEILTDFLVALNLPMEGATETVVDGWLNDPENAERLIGDGAPDDSNRGELQRAVLTAWVTTLERHDVMQHVIASYEVVPLLSEYTPLINAQQLKNALISKSERNRVEQLLREHGKISAEKMNLARKKVEGYRGQDRLKIAGRFLRDFMRYHRDLRRLEALNSALDTVSVISNEKLRELSAINNTLYEFLLPDEQKPVEDRITHHVILKADLRDSTEVTQNLVQRGLNPASHFGLNFFEPVNKLLANYGATKVFIEGDAVILCIFGREHDQGGTVARACALGREIMEVVRGYNAKLETEGLPTLELGIGICYQEGSPLYLVDGNSKIMISQALNESDRLSSCSRITRKLLTAPGIFNVYAFQTDEGGEGLEMQLRYNIGGIQLGRTAFRELLEEISLEQRHLELPMLWEHELVTLYSGIVQLASGTFHKIIVREGVVPRVDARTLELKSWTERKYYEVCTSPMVYEYFEAPKSVKATSAN</sequence>
<dbReference type="EnsemblBacteria" id="ABF39814">
    <property type="protein sequence ID" value="ABF39814"/>
    <property type="gene ID" value="Acid345_0809"/>
</dbReference>
<protein>
    <recommendedName>
        <fullName evidence="3">Guanylate cyclase domain-containing protein</fullName>
    </recommendedName>
</protein>
<dbReference type="OrthoDB" id="9813375at2"/>
<evidence type="ECO:0000313" key="1">
    <source>
        <dbReference type="EMBL" id="ABF39814.1"/>
    </source>
</evidence>
<dbReference type="InterPro" id="IPR029787">
    <property type="entry name" value="Nucleotide_cyclase"/>
</dbReference>
<organism evidence="1 2">
    <name type="scientific">Koribacter versatilis (strain Ellin345)</name>
    <dbReference type="NCBI Taxonomy" id="204669"/>
    <lineage>
        <taxon>Bacteria</taxon>
        <taxon>Pseudomonadati</taxon>
        <taxon>Acidobacteriota</taxon>
        <taxon>Terriglobia</taxon>
        <taxon>Terriglobales</taxon>
        <taxon>Candidatus Korobacteraceae</taxon>
        <taxon>Candidatus Korobacter</taxon>
    </lineage>
</organism>
<dbReference type="KEGG" id="aba:Acid345_0809"/>
<dbReference type="HOGENOM" id="CLU_369094_0_0_0"/>
<name>Q1ITI6_KORVE</name>
<dbReference type="Proteomes" id="UP000002432">
    <property type="component" value="Chromosome"/>
</dbReference>
<dbReference type="eggNOG" id="COG2114">
    <property type="taxonomic scope" value="Bacteria"/>
</dbReference>
<proteinExistence type="predicted"/>
<dbReference type="EMBL" id="CP000360">
    <property type="protein sequence ID" value="ABF39814.1"/>
    <property type="molecule type" value="Genomic_DNA"/>
</dbReference>
<evidence type="ECO:0008006" key="3">
    <source>
        <dbReference type="Google" id="ProtNLM"/>
    </source>
</evidence>
<accession>Q1ITI6</accession>
<gene>
    <name evidence="1" type="ordered locus">Acid345_0809</name>
</gene>
<evidence type="ECO:0000313" key="2">
    <source>
        <dbReference type="Proteomes" id="UP000002432"/>
    </source>
</evidence>
<reference evidence="1 2" key="1">
    <citation type="journal article" date="2009" name="Appl. Environ. Microbiol.">
        <title>Three genomes from the phylum Acidobacteria provide insight into the lifestyles of these microorganisms in soils.</title>
        <authorList>
            <person name="Ward N.L."/>
            <person name="Challacombe J.F."/>
            <person name="Janssen P.H."/>
            <person name="Henrissat B."/>
            <person name="Coutinho P.M."/>
            <person name="Wu M."/>
            <person name="Xie G."/>
            <person name="Haft D.H."/>
            <person name="Sait M."/>
            <person name="Badger J."/>
            <person name="Barabote R.D."/>
            <person name="Bradley B."/>
            <person name="Brettin T.S."/>
            <person name="Brinkac L.M."/>
            <person name="Bruce D."/>
            <person name="Creasy T."/>
            <person name="Daugherty S.C."/>
            <person name="Davidsen T.M."/>
            <person name="DeBoy R.T."/>
            <person name="Detter J.C."/>
            <person name="Dodson R.J."/>
            <person name="Durkin A.S."/>
            <person name="Ganapathy A."/>
            <person name="Gwinn-Giglio M."/>
            <person name="Han C.S."/>
            <person name="Khouri H."/>
            <person name="Kiss H."/>
            <person name="Kothari S.P."/>
            <person name="Madupu R."/>
            <person name="Nelson K.E."/>
            <person name="Nelson W.C."/>
            <person name="Paulsen I."/>
            <person name="Penn K."/>
            <person name="Ren Q."/>
            <person name="Rosovitz M.J."/>
            <person name="Selengut J.D."/>
            <person name="Shrivastava S."/>
            <person name="Sullivan S.A."/>
            <person name="Tapia R."/>
            <person name="Thompson L.S."/>
            <person name="Watkins K.L."/>
            <person name="Yang Q."/>
            <person name="Yu C."/>
            <person name="Zafar N."/>
            <person name="Zhou L."/>
            <person name="Kuske C.R."/>
        </authorList>
    </citation>
    <scope>NUCLEOTIDE SEQUENCE [LARGE SCALE GENOMIC DNA]</scope>
    <source>
        <strain evidence="1 2">Ellin345</strain>
    </source>
</reference>
<dbReference type="AlphaFoldDB" id="Q1ITI6"/>
<dbReference type="RefSeq" id="WP_011521616.1">
    <property type="nucleotide sequence ID" value="NC_008009.1"/>
</dbReference>
<dbReference type="SUPFAM" id="SSF55073">
    <property type="entry name" value="Nucleotide cyclase"/>
    <property type="match status" value="1"/>
</dbReference>
<dbReference type="STRING" id="204669.Acid345_0809"/>
<keyword evidence="2" id="KW-1185">Reference proteome</keyword>
<dbReference type="Gene3D" id="3.30.70.1230">
    <property type="entry name" value="Nucleotide cyclase"/>
    <property type="match status" value="1"/>
</dbReference>